<reference evidence="2 3" key="1">
    <citation type="journal article" date="2013" name="Genome Announc.">
        <title>Draft Genome Sequence of Arthrobacter crystallopoietes Strain BAB-32, Revealing Genes for Bioremediation.</title>
        <authorList>
            <person name="Joshi M.N."/>
            <person name="Pandit A.S."/>
            <person name="Sharma A."/>
            <person name="Pandya R.V."/>
            <person name="Desai S.M."/>
            <person name="Saxena A.K."/>
            <person name="Bagatharia S.B."/>
        </authorList>
    </citation>
    <scope>NUCLEOTIDE SEQUENCE [LARGE SCALE GENOMIC DNA]</scope>
    <source>
        <strain evidence="2 3">BAB-32</strain>
    </source>
</reference>
<evidence type="ECO:0000313" key="2">
    <source>
        <dbReference type="EMBL" id="EMY35616.1"/>
    </source>
</evidence>
<evidence type="ECO:0000256" key="1">
    <source>
        <dbReference type="SAM" id="MobiDB-lite"/>
    </source>
</evidence>
<feature type="compositionally biased region" description="Low complexity" evidence="1">
    <location>
        <begin position="15"/>
        <end position="31"/>
    </location>
</feature>
<gene>
    <name evidence="2" type="ORF">D477_003313</name>
</gene>
<sequence length="102" mass="9341">GGAAGGSGPEAAVVVVEGAGAGSPSAAPRSGAAEDDVDSDSAGPAEDSTGAVTPAASSQAADEGHSPEVPDASGADDAGPEATKGQEATTTAIPIVEPGSRT</sequence>
<comment type="caution">
    <text evidence="2">The sequence shown here is derived from an EMBL/GenBank/DDBJ whole genome shotgun (WGS) entry which is preliminary data.</text>
</comment>
<feature type="non-terminal residue" evidence="2">
    <location>
        <position position="1"/>
    </location>
</feature>
<name>N1UYZ1_9MICC</name>
<organism evidence="2 3">
    <name type="scientific">Arthrobacter crystallopoietes BAB-32</name>
    <dbReference type="NCBI Taxonomy" id="1246476"/>
    <lineage>
        <taxon>Bacteria</taxon>
        <taxon>Bacillati</taxon>
        <taxon>Actinomycetota</taxon>
        <taxon>Actinomycetes</taxon>
        <taxon>Micrococcales</taxon>
        <taxon>Micrococcaceae</taxon>
        <taxon>Crystallibacter</taxon>
    </lineage>
</organism>
<dbReference type="EMBL" id="ANPE02000068">
    <property type="protein sequence ID" value="EMY35616.1"/>
    <property type="molecule type" value="Genomic_DNA"/>
</dbReference>
<dbReference type="AlphaFoldDB" id="N1UYZ1"/>
<proteinExistence type="predicted"/>
<keyword evidence="3" id="KW-1185">Reference proteome</keyword>
<feature type="region of interest" description="Disordered" evidence="1">
    <location>
        <begin position="15"/>
        <end position="102"/>
    </location>
</feature>
<accession>N1UYZ1</accession>
<dbReference type="Proteomes" id="UP000010729">
    <property type="component" value="Unassembled WGS sequence"/>
</dbReference>
<evidence type="ECO:0000313" key="3">
    <source>
        <dbReference type="Proteomes" id="UP000010729"/>
    </source>
</evidence>
<protein>
    <submittedName>
        <fullName evidence="2">Uncharacterized protein</fullName>
    </submittedName>
</protein>